<keyword evidence="2" id="KW-1185">Reference proteome</keyword>
<evidence type="ECO:0000313" key="2">
    <source>
        <dbReference type="Proteomes" id="UP000001312"/>
    </source>
</evidence>
<dbReference type="InParanoid" id="A7EZX4"/>
<dbReference type="AlphaFoldDB" id="A7EZX4"/>
<organism evidence="1 2">
    <name type="scientific">Sclerotinia sclerotiorum (strain ATCC 18683 / 1980 / Ss-1)</name>
    <name type="common">White mold</name>
    <name type="synonym">Whetzelinia sclerotiorum</name>
    <dbReference type="NCBI Taxonomy" id="665079"/>
    <lineage>
        <taxon>Eukaryota</taxon>
        <taxon>Fungi</taxon>
        <taxon>Dikarya</taxon>
        <taxon>Ascomycota</taxon>
        <taxon>Pezizomycotina</taxon>
        <taxon>Leotiomycetes</taxon>
        <taxon>Helotiales</taxon>
        <taxon>Sclerotiniaceae</taxon>
        <taxon>Sclerotinia</taxon>
    </lineage>
</organism>
<reference evidence="2" key="1">
    <citation type="journal article" date="2011" name="PLoS Genet.">
        <title>Genomic analysis of the necrotrophic fungal pathogens Sclerotinia sclerotiorum and Botrytis cinerea.</title>
        <authorList>
            <person name="Amselem J."/>
            <person name="Cuomo C.A."/>
            <person name="van Kan J.A."/>
            <person name="Viaud M."/>
            <person name="Benito E.P."/>
            <person name="Couloux A."/>
            <person name="Coutinho P.M."/>
            <person name="de Vries R.P."/>
            <person name="Dyer P.S."/>
            <person name="Fillinger S."/>
            <person name="Fournier E."/>
            <person name="Gout L."/>
            <person name="Hahn M."/>
            <person name="Kohn L."/>
            <person name="Lapalu N."/>
            <person name="Plummer K.M."/>
            <person name="Pradier J.M."/>
            <person name="Quevillon E."/>
            <person name="Sharon A."/>
            <person name="Simon A."/>
            <person name="ten Have A."/>
            <person name="Tudzynski B."/>
            <person name="Tudzynski P."/>
            <person name="Wincker P."/>
            <person name="Andrew M."/>
            <person name="Anthouard V."/>
            <person name="Beever R.E."/>
            <person name="Beffa R."/>
            <person name="Benoit I."/>
            <person name="Bouzid O."/>
            <person name="Brault B."/>
            <person name="Chen Z."/>
            <person name="Choquer M."/>
            <person name="Collemare J."/>
            <person name="Cotton P."/>
            <person name="Danchin E.G."/>
            <person name="Da Silva C."/>
            <person name="Gautier A."/>
            <person name="Giraud C."/>
            <person name="Giraud T."/>
            <person name="Gonzalez C."/>
            <person name="Grossetete S."/>
            <person name="Guldener U."/>
            <person name="Henrissat B."/>
            <person name="Howlett B.J."/>
            <person name="Kodira C."/>
            <person name="Kretschmer M."/>
            <person name="Lappartient A."/>
            <person name="Leroch M."/>
            <person name="Levis C."/>
            <person name="Mauceli E."/>
            <person name="Neuveglise C."/>
            <person name="Oeser B."/>
            <person name="Pearson M."/>
            <person name="Poulain J."/>
            <person name="Poussereau N."/>
            <person name="Quesneville H."/>
            <person name="Rascle C."/>
            <person name="Schumacher J."/>
            <person name="Segurens B."/>
            <person name="Sexton A."/>
            <person name="Silva E."/>
            <person name="Sirven C."/>
            <person name="Soanes D.M."/>
            <person name="Talbot N.J."/>
            <person name="Templeton M."/>
            <person name="Yandava C."/>
            <person name="Yarden O."/>
            <person name="Zeng Q."/>
            <person name="Rollins J.A."/>
            <person name="Lebrun M.H."/>
            <person name="Dickman M."/>
        </authorList>
    </citation>
    <scope>NUCLEOTIDE SEQUENCE [LARGE SCALE GENOMIC DNA]</scope>
    <source>
        <strain evidence="2">ATCC 18683 / 1980 / Ss-1</strain>
    </source>
</reference>
<dbReference type="RefSeq" id="XP_001588444.1">
    <property type="nucleotide sequence ID" value="XM_001588394.1"/>
</dbReference>
<sequence length="93" mass="10565">MDCWSNVSSLLINEHIILVTIPQDETFINGETIIEQFFQRKIGQAWNERRASQLMDVCLAVSSLGNVIVTTCWYEKDTEDVAPTDYVAEPAEI</sequence>
<dbReference type="STRING" id="665079.A7EZX4"/>
<name>A7EZX4_SCLS1</name>
<gene>
    <name evidence="1" type="ORF">SS1G_10891</name>
</gene>
<dbReference type="EMBL" id="CH476636">
    <property type="protein sequence ID" value="EDN95016.1"/>
    <property type="molecule type" value="Genomic_DNA"/>
</dbReference>
<dbReference type="KEGG" id="ssl:SS1G_10891"/>
<dbReference type="Proteomes" id="UP000001312">
    <property type="component" value="Unassembled WGS sequence"/>
</dbReference>
<proteinExistence type="predicted"/>
<protein>
    <submittedName>
        <fullName evidence="1">Uncharacterized protein</fullName>
    </submittedName>
</protein>
<accession>A7EZX4</accession>
<evidence type="ECO:0000313" key="1">
    <source>
        <dbReference type="EMBL" id="EDN95016.1"/>
    </source>
</evidence>
<dbReference type="GeneID" id="5484440"/>